<evidence type="ECO:0000313" key="3">
    <source>
        <dbReference type="EMBL" id="XCP95113.1"/>
    </source>
</evidence>
<dbReference type="PROSITE" id="PS51272">
    <property type="entry name" value="SLH"/>
    <property type="match status" value="2"/>
</dbReference>
<keyword evidence="1" id="KW-0732">Signal</keyword>
<gene>
    <name evidence="3" type="ORF">ABXS70_29185</name>
</gene>
<sequence length="1209" mass="128375">MRNTSDPIKENLNVMNTQGGEKKVMKKILSVALSTAMAFSMFASVAFGDTAVSPQQQFDALKAKGIFSGYPNGTAGLDKEMTRAEFAKVITKLLGLKEVTGVYSYKDKNYNAKNWAAPFIEAVTAAGIMEGKNVEKKIFDFNGKVTIEEMAKVLTIALKLEVPAEADNSATGWAKGYVQAAINAGLIDSKLNFQANASRELLVGAAYAIDQAQNLKVTKYEVSEAGKVVTFTISDGQTVKVTLDKALEANKETEVKFTYKDKQFTEKVTYVVEAATKVQSASSTNLKEVDVAFDGKVDKATATDKNNYNVDNNSRKVKSATLLEDGKTVRLLLDTTSAGAFTQGTTYKVVVKNVKSSTGTVLPQGEVSFSSADNTLPTVTEVKALGTKAIKVTFSEPVKAPTSSNFQLDDKAYVGSVTLGANEREVILRDFTGTISEGAHKLTTSLVEDYAGLKSLAATTDFTVAVDTEGPKVTEISATLEKVTVTFDEEIDPNSVTNDSFYWKNGDSKKTGKVTQLSSNVFEVVFDSGNRLPGYESTLFVEVKDYSGNANATKEHKVTASVDLVQPKVVEATYGSKYADKLTVRFDKAVDANDIKYYSVKKDGNNVPVKAVEPVGNDNKEFNVVFFSKLSGTYNLKVSDVKDRTALSNTMVTYEGTFLASDSAAPRLTGYGVDVKGGSDRKIALTFDREVDLTALNNRANYYIAFQKNNSTQVQNISLPSDATVNVVDSGKSVVVILPQYIEGTEVTFNGGSVKGIKIAGLKSKTGQATDWVEADTLNEVALTANTATLKDARTIEVEFNKAIANASAGDFIVSGTVINSVSISGNKVTLKTNSDVTSSNRVSTVSNNGIQTYAGNKIGSVEVTPNGNVAPKVDESGVGFNSNKQLYQQDRTVKIPFTTTLEQTNPNGVAGNLTVRRADKADNEILSAAKGEYTAKISADGKSVEVTFADENKDNNPYIVKVNKNATFIHLLGDTSKFASESSEYRTTANVSTPTGVTTSATTTVDGAVAFAGEAQVLEVEVTGVPANGNVQLVFNDGTITTNQTVPVVVTDSLEAVTDKIVTAIGTDLDAEYTVASDNNVITLTSKNVGAKATSILLSGAGVKSTVKTVIEGKDQVAAKGQEVTLKVTRGASAAGQNTITFNDGTLSKTFTITVTGNESAADVAALIRTAMTGKLPGYTVTGTTADVVITANTPAPNKNISITTSAN</sequence>
<dbReference type="Gene3D" id="2.60.40.1220">
    <property type="match status" value="5"/>
</dbReference>
<evidence type="ECO:0000259" key="2">
    <source>
        <dbReference type="PROSITE" id="PS51272"/>
    </source>
</evidence>
<proteinExistence type="predicted"/>
<feature type="domain" description="SLH" evidence="2">
    <location>
        <begin position="106"/>
        <end position="168"/>
    </location>
</feature>
<protein>
    <submittedName>
        <fullName evidence="3">S-layer homology domain-containing protein</fullName>
    </submittedName>
</protein>
<feature type="domain" description="SLH" evidence="2">
    <location>
        <begin position="38"/>
        <end position="104"/>
    </location>
</feature>
<accession>A0AAU8NA40</accession>
<dbReference type="AlphaFoldDB" id="A0AAU8NA40"/>
<dbReference type="RefSeq" id="WP_366292934.1">
    <property type="nucleotide sequence ID" value="NZ_CP159992.1"/>
</dbReference>
<dbReference type="InterPro" id="IPR001119">
    <property type="entry name" value="SLH_dom"/>
</dbReference>
<name>A0AAU8NA40_9BACL</name>
<organism evidence="3">
    <name type="scientific">Paenibacillus sp. AN1007</name>
    <dbReference type="NCBI Taxonomy" id="3151385"/>
    <lineage>
        <taxon>Bacteria</taxon>
        <taxon>Bacillati</taxon>
        <taxon>Bacillota</taxon>
        <taxon>Bacilli</taxon>
        <taxon>Bacillales</taxon>
        <taxon>Paenibacillaceae</taxon>
        <taxon>Paenibacillus</taxon>
    </lineage>
</organism>
<reference evidence="3" key="1">
    <citation type="submission" date="2024-05" db="EMBL/GenBank/DDBJ databases">
        <title>Draft genome assemblies of 36 bacteria isolated from hibernating arctic ground squirrels.</title>
        <authorList>
            <person name="McKee H."/>
            <person name="Mullen L."/>
            <person name="Drown D.M."/>
            <person name="Duddleston K.N."/>
        </authorList>
    </citation>
    <scope>NUCLEOTIDE SEQUENCE</scope>
    <source>
        <strain evidence="3">AN1007</strain>
    </source>
</reference>
<evidence type="ECO:0000256" key="1">
    <source>
        <dbReference type="ARBA" id="ARBA00022729"/>
    </source>
</evidence>
<dbReference type="EMBL" id="CP159992">
    <property type="protein sequence ID" value="XCP95113.1"/>
    <property type="molecule type" value="Genomic_DNA"/>
</dbReference>
<dbReference type="Pfam" id="PF00395">
    <property type="entry name" value="SLH"/>
    <property type="match status" value="1"/>
</dbReference>
<dbReference type="InterPro" id="IPR014755">
    <property type="entry name" value="Cu-Rt/internalin_Ig-like"/>
</dbReference>